<dbReference type="AlphaFoldDB" id="A0A6A6UJ18"/>
<dbReference type="EMBL" id="MU004233">
    <property type="protein sequence ID" value="KAF2671473.1"/>
    <property type="molecule type" value="Genomic_DNA"/>
</dbReference>
<evidence type="ECO:0000256" key="1">
    <source>
        <dbReference type="SAM" id="Phobius"/>
    </source>
</evidence>
<feature type="transmembrane region" description="Helical" evidence="1">
    <location>
        <begin position="102"/>
        <end position="122"/>
    </location>
</feature>
<dbReference type="OrthoDB" id="5383650at2759"/>
<name>A0A6A6UJ18_9PEZI</name>
<keyword evidence="1" id="KW-0472">Membrane</keyword>
<organism evidence="2 3">
    <name type="scientific">Microthyrium microscopicum</name>
    <dbReference type="NCBI Taxonomy" id="703497"/>
    <lineage>
        <taxon>Eukaryota</taxon>
        <taxon>Fungi</taxon>
        <taxon>Dikarya</taxon>
        <taxon>Ascomycota</taxon>
        <taxon>Pezizomycotina</taxon>
        <taxon>Dothideomycetes</taxon>
        <taxon>Dothideomycetes incertae sedis</taxon>
        <taxon>Microthyriales</taxon>
        <taxon>Microthyriaceae</taxon>
        <taxon>Microthyrium</taxon>
    </lineage>
</organism>
<proteinExistence type="predicted"/>
<keyword evidence="1" id="KW-0812">Transmembrane</keyword>
<keyword evidence="1" id="KW-1133">Transmembrane helix</keyword>
<accession>A0A6A6UJ18</accession>
<feature type="transmembrane region" description="Helical" evidence="1">
    <location>
        <begin position="69"/>
        <end position="90"/>
    </location>
</feature>
<gene>
    <name evidence="2" type="ORF">BT63DRAFT_423675</name>
</gene>
<keyword evidence="3" id="KW-1185">Reference proteome</keyword>
<sequence>MLIFNSLAATCQITFTYVYFTFRTKHWKEIWTLDTGLILLSIWSLWIWTDCLVRELAQTVTASYMLADSILSIFKVLSDVFMLWGIWRLIGRYRYMDIDAPTFLPGTIIAFIMLFLGLYQWIELLSLSLTWLSFSDLKAIASIANARSAFDVTFTAVEFCWTTIAMIYVSSDYKSYIGSAENQHDEYYITYMARCLFVIPLLCIRSFCEVVIVGQINRNPVNLTQIYRAREVTYQLFSVAFTIMVRLLIPPRQKEEDPLAQKHREALEEMRNRIGTQMQSTTAQGNKTAPSLEEFFKIPALLGQKNSIDNTPKFTRKTMKKELERLQLLYKGWVPVYRYEEQDAPTEDDISVII</sequence>
<protein>
    <submittedName>
        <fullName evidence="2">Uncharacterized protein</fullName>
    </submittedName>
</protein>
<evidence type="ECO:0000313" key="2">
    <source>
        <dbReference type="EMBL" id="KAF2671473.1"/>
    </source>
</evidence>
<reference evidence="2" key="1">
    <citation type="journal article" date="2020" name="Stud. Mycol.">
        <title>101 Dothideomycetes genomes: a test case for predicting lifestyles and emergence of pathogens.</title>
        <authorList>
            <person name="Haridas S."/>
            <person name="Albert R."/>
            <person name="Binder M."/>
            <person name="Bloem J."/>
            <person name="Labutti K."/>
            <person name="Salamov A."/>
            <person name="Andreopoulos B."/>
            <person name="Baker S."/>
            <person name="Barry K."/>
            <person name="Bills G."/>
            <person name="Bluhm B."/>
            <person name="Cannon C."/>
            <person name="Castanera R."/>
            <person name="Culley D."/>
            <person name="Daum C."/>
            <person name="Ezra D."/>
            <person name="Gonzalez J."/>
            <person name="Henrissat B."/>
            <person name="Kuo A."/>
            <person name="Liang C."/>
            <person name="Lipzen A."/>
            <person name="Lutzoni F."/>
            <person name="Magnuson J."/>
            <person name="Mondo S."/>
            <person name="Nolan M."/>
            <person name="Ohm R."/>
            <person name="Pangilinan J."/>
            <person name="Park H.-J."/>
            <person name="Ramirez L."/>
            <person name="Alfaro M."/>
            <person name="Sun H."/>
            <person name="Tritt A."/>
            <person name="Yoshinaga Y."/>
            <person name="Zwiers L.-H."/>
            <person name="Turgeon B."/>
            <person name="Goodwin S."/>
            <person name="Spatafora J."/>
            <person name="Crous P."/>
            <person name="Grigoriev I."/>
        </authorList>
    </citation>
    <scope>NUCLEOTIDE SEQUENCE</scope>
    <source>
        <strain evidence="2">CBS 115976</strain>
    </source>
</reference>
<dbReference type="Proteomes" id="UP000799302">
    <property type="component" value="Unassembled WGS sequence"/>
</dbReference>
<evidence type="ECO:0000313" key="3">
    <source>
        <dbReference type="Proteomes" id="UP000799302"/>
    </source>
</evidence>
<feature type="transmembrane region" description="Helical" evidence="1">
    <location>
        <begin position="30"/>
        <end position="49"/>
    </location>
</feature>